<dbReference type="AlphaFoldDB" id="A0A6A6V7P2"/>
<name>A0A6A6V7P2_9PLEO</name>
<proteinExistence type="predicted"/>
<feature type="compositionally biased region" description="Basic and acidic residues" evidence="1">
    <location>
        <begin position="119"/>
        <end position="136"/>
    </location>
</feature>
<organism evidence="2 3">
    <name type="scientific">Sporormia fimetaria CBS 119925</name>
    <dbReference type="NCBI Taxonomy" id="1340428"/>
    <lineage>
        <taxon>Eukaryota</taxon>
        <taxon>Fungi</taxon>
        <taxon>Dikarya</taxon>
        <taxon>Ascomycota</taxon>
        <taxon>Pezizomycotina</taxon>
        <taxon>Dothideomycetes</taxon>
        <taxon>Pleosporomycetidae</taxon>
        <taxon>Pleosporales</taxon>
        <taxon>Sporormiaceae</taxon>
        <taxon>Sporormia</taxon>
    </lineage>
</organism>
<keyword evidence="3" id="KW-1185">Reference proteome</keyword>
<reference evidence="2" key="1">
    <citation type="journal article" date="2020" name="Stud. Mycol.">
        <title>101 Dothideomycetes genomes: a test case for predicting lifestyles and emergence of pathogens.</title>
        <authorList>
            <person name="Haridas S."/>
            <person name="Albert R."/>
            <person name="Binder M."/>
            <person name="Bloem J."/>
            <person name="Labutti K."/>
            <person name="Salamov A."/>
            <person name="Andreopoulos B."/>
            <person name="Baker S."/>
            <person name="Barry K."/>
            <person name="Bills G."/>
            <person name="Bluhm B."/>
            <person name="Cannon C."/>
            <person name="Castanera R."/>
            <person name="Culley D."/>
            <person name="Daum C."/>
            <person name="Ezra D."/>
            <person name="Gonzalez J."/>
            <person name="Henrissat B."/>
            <person name="Kuo A."/>
            <person name="Liang C."/>
            <person name="Lipzen A."/>
            <person name="Lutzoni F."/>
            <person name="Magnuson J."/>
            <person name="Mondo S."/>
            <person name="Nolan M."/>
            <person name="Ohm R."/>
            <person name="Pangilinan J."/>
            <person name="Park H.-J."/>
            <person name="Ramirez L."/>
            <person name="Alfaro M."/>
            <person name="Sun H."/>
            <person name="Tritt A."/>
            <person name="Yoshinaga Y."/>
            <person name="Zwiers L.-H."/>
            <person name="Turgeon B."/>
            <person name="Goodwin S."/>
            <person name="Spatafora J."/>
            <person name="Crous P."/>
            <person name="Grigoriev I."/>
        </authorList>
    </citation>
    <scope>NUCLEOTIDE SEQUENCE</scope>
    <source>
        <strain evidence="2">CBS 119925</strain>
    </source>
</reference>
<evidence type="ECO:0000313" key="2">
    <source>
        <dbReference type="EMBL" id="KAF2745530.1"/>
    </source>
</evidence>
<evidence type="ECO:0000256" key="1">
    <source>
        <dbReference type="SAM" id="MobiDB-lite"/>
    </source>
</evidence>
<protein>
    <submittedName>
        <fullName evidence="2">Uncharacterized protein</fullName>
    </submittedName>
</protein>
<accession>A0A6A6V7P2</accession>
<feature type="compositionally biased region" description="Polar residues" evidence="1">
    <location>
        <begin position="96"/>
        <end position="107"/>
    </location>
</feature>
<dbReference type="EMBL" id="MU006582">
    <property type="protein sequence ID" value="KAF2745530.1"/>
    <property type="molecule type" value="Genomic_DNA"/>
</dbReference>
<dbReference type="Proteomes" id="UP000799440">
    <property type="component" value="Unassembled WGS sequence"/>
</dbReference>
<gene>
    <name evidence="2" type="ORF">M011DRAFT_139002</name>
</gene>
<sequence>MCNGTYVGRKAHAREQPGPGRRCSNADGGRGGRATRRWVLLPLEPFSFLSATKHASGLARAQAEAHSARFLRKHGGHYDVAGREDVRSPAAVVQQVASGSTQAQRRMSLSHGGGGLEMTTRRHAERQRTESLRQRDEEEEEEQSWADWGERDVALWIAWACWDGSTTGLPSPLLALARWGARQRCSPRRSRALPNLGNSQAVDRVSHGSDMAHLPFQSAGSADVSRCSGRIDGAE</sequence>
<feature type="region of interest" description="Disordered" evidence="1">
    <location>
        <begin position="96"/>
        <end position="145"/>
    </location>
</feature>
<evidence type="ECO:0000313" key="3">
    <source>
        <dbReference type="Proteomes" id="UP000799440"/>
    </source>
</evidence>
<feature type="region of interest" description="Disordered" evidence="1">
    <location>
        <begin position="1"/>
        <end position="31"/>
    </location>
</feature>